<dbReference type="InterPro" id="IPR018511">
    <property type="entry name" value="Hemolysin-typ_Ca-bd_CS"/>
</dbReference>
<protein>
    <recommendedName>
        <fullName evidence="4">Calcium-binding protein</fullName>
    </recommendedName>
</protein>
<accession>A0ABX2EBF8</accession>
<evidence type="ECO:0000256" key="1">
    <source>
        <dbReference type="SAM" id="MobiDB-lite"/>
    </source>
</evidence>
<dbReference type="SUPFAM" id="SSF51120">
    <property type="entry name" value="beta-Roll"/>
    <property type="match status" value="1"/>
</dbReference>
<dbReference type="RefSeq" id="WP_173120284.1">
    <property type="nucleotide sequence ID" value="NZ_JABRWJ010000001.1"/>
</dbReference>
<sequence>MTTTFPDETAPADTIIQGPDYLADDHLVGTAGNDRLYGGKGNDAIDGGDGIDTALMRGSFRGFRVTYDAAIDTYTVVNLGEPHKDTDTMRGVEFLQFNDTRVSLADAAAMPAPQQPDSNGVWQGSDVGYETWGNDGGDDLLQGNGGDDTLYGGKGQDTAILRGTLADYTIAYDPVTWKYVVTDRVAGRDGTDNLAGIELLRFADTTIRLSAYLEGLGKARPAGEPDAPWQALPLTREAPPPPPPPPFEFKDFAMGMGNIAGGSDDDGTYVTASTDTRVEPIRLVGVGTIGVYDAS</sequence>
<evidence type="ECO:0008006" key="4">
    <source>
        <dbReference type="Google" id="ProtNLM"/>
    </source>
</evidence>
<dbReference type="Gene3D" id="2.150.10.10">
    <property type="entry name" value="Serralysin-like metalloprotease, C-terminal"/>
    <property type="match status" value="2"/>
</dbReference>
<dbReference type="PROSITE" id="PS00330">
    <property type="entry name" value="HEMOLYSIN_CALCIUM"/>
    <property type="match status" value="3"/>
</dbReference>
<dbReference type="Proteomes" id="UP000737171">
    <property type="component" value="Unassembled WGS sequence"/>
</dbReference>
<evidence type="ECO:0000313" key="3">
    <source>
        <dbReference type="Proteomes" id="UP000737171"/>
    </source>
</evidence>
<dbReference type="PRINTS" id="PR00313">
    <property type="entry name" value="CABNDNGRPT"/>
</dbReference>
<proteinExistence type="predicted"/>
<organism evidence="2 3">
    <name type="scientific">Pseudaquabacterium terrae</name>
    <dbReference type="NCBI Taxonomy" id="2732868"/>
    <lineage>
        <taxon>Bacteria</taxon>
        <taxon>Pseudomonadati</taxon>
        <taxon>Pseudomonadota</taxon>
        <taxon>Betaproteobacteria</taxon>
        <taxon>Burkholderiales</taxon>
        <taxon>Sphaerotilaceae</taxon>
        <taxon>Pseudaquabacterium</taxon>
    </lineage>
</organism>
<comment type="caution">
    <text evidence="2">The sequence shown here is derived from an EMBL/GenBank/DDBJ whole genome shotgun (WGS) entry which is preliminary data.</text>
</comment>
<dbReference type="InterPro" id="IPR001343">
    <property type="entry name" value="Hemolysn_Ca-bd"/>
</dbReference>
<dbReference type="Pfam" id="PF00353">
    <property type="entry name" value="HemolysinCabind"/>
    <property type="match status" value="2"/>
</dbReference>
<evidence type="ECO:0000313" key="2">
    <source>
        <dbReference type="EMBL" id="NRF65861.1"/>
    </source>
</evidence>
<feature type="region of interest" description="Disordered" evidence="1">
    <location>
        <begin position="219"/>
        <end position="246"/>
    </location>
</feature>
<name>A0ABX2EBF8_9BURK</name>
<dbReference type="EMBL" id="JABRWJ010000001">
    <property type="protein sequence ID" value="NRF65861.1"/>
    <property type="molecule type" value="Genomic_DNA"/>
</dbReference>
<keyword evidence="3" id="KW-1185">Reference proteome</keyword>
<reference evidence="2 3" key="1">
    <citation type="submission" date="2020-05" db="EMBL/GenBank/DDBJ databases">
        <title>Aquincola sp. isolate from soil.</title>
        <authorList>
            <person name="Han J."/>
            <person name="Kim D.-U."/>
        </authorList>
    </citation>
    <scope>NUCLEOTIDE SEQUENCE [LARGE SCALE GENOMIC DNA]</scope>
    <source>
        <strain evidence="2 3">S2</strain>
    </source>
</reference>
<dbReference type="InterPro" id="IPR011049">
    <property type="entry name" value="Serralysin-like_metalloprot_C"/>
</dbReference>
<gene>
    <name evidence="2" type="ORF">HLB44_02555</name>
</gene>